<evidence type="ECO:0000256" key="2">
    <source>
        <dbReference type="ARBA" id="ARBA00022801"/>
    </source>
</evidence>
<feature type="chain" id="PRO_5041691491" description="Thioglucosidase" evidence="4">
    <location>
        <begin position="24"/>
        <end position="172"/>
    </location>
</feature>
<evidence type="ECO:0000256" key="4">
    <source>
        <dbReference type="SAM" id="SignalP"/>
    </source>
</evidence>
<keyword evidence="6" id="KW-1185">Reference proteome</keyword>
<dbReference type="Gene3D" id="3.20.20.80">
    <property type="entry name" value="Glycosidases"/>
    <property type="match status" value="1"/>
</dbReference>
<dbReference type="InterPro" id="IPR017853">
    <property type="entry name" value="GH"/>
</dbReference>
<keyword evidence="2" id="KW-0378">Hydrolase</keyword>
<dbReference type="Proteomes" id="UP001187192">
    <property type="component" value="Unassembled WGS sequence"/>
</dbReference>
<dbReference type="GO" id="GO:0008422">
    <property type="term" value="F:beta-glucosidase activity"/>
    <property type="evidence" value="ECO:0007669"/>
    <property type="project" value="TreeGrafter"/>
</dbReference>
<evidence type="ECO:0000256" key="1">
    <source>
        <dbReference type="ARBA" id="ARBA00010838"/>
    </source>
</evidence>
<accession>A0AA88EBF5</accession>
<evidence type="ECO:0000256" key="3">
    <source>
        <dbReference type="RuleBase" id="RU003690"/>
    </source>
</evidence>
<organism evidence="5 6">
    <name type="scientific">Ficus carica</name>
    <name type="common">Common fig</name>
    <dbReference type="NCBI Taxonomy" id="3494"/>
    <lineage>
        <taxon>Eukaryota</taxon>
        <taxon>Viridiplantae</taxon>
        <taxon>Streptophyta</taxon>
        <taxon>Embryophyta</taxon>
        <taxon>Tracheophyta</taxon>
        <taxon>Spermatophyta</taxon>
        <taxon>Magnoliopsida</taxon>
        <taxon>eudicotyledons</taxon>
        <taxon>Gunneridae</taxon>
        <taxon>Pentapetalae</taxon>
        <taxon>rosids</taxon>
        <taxon>fabids</taxon>
        <taxon>Rosales</taxon>
        <taxon>Moraceae</taxon>
        <taxon>Ficeae</taxon>
        <taxon>Ficus</taxon>
    </lineage>
</organism>
<dbReference type="InterPro" id="IPR033132">
    <property type="entry name" value="GH_1_N_CS"/>
</dbReference>
<dbReference type="PANTHER" id="PTHR10353">
    <property type="entry name" value="GLYCOSYL HYDROLASE"/>
    <property type="match status" value="1"/>
</dbReference>
<dbReference type="PANTHER" id="PTHR10353:SF44">
    <property type="entry name" value="BETA-GLUCOSIDASE 17"/>
    <property type="match status" value="1"/>
</dbReference>
<dbReference type="AlphaFoldDB" id="A0AA88EBF5"/>
<feature type="signal peptide" evidence="4">
    <location>
        <begin position="1"/>
        <end position="23"/>
    </location>
</feature>
<dbReference type="EMBL" id="BTGU01012591">
    <property type="protein sequence ID" value="GMN71250.1"/>
    <property type="molecule type" value="Genomic_DNA"/>
</dbReference>
<evidence type="ECO:0008006" key="7">
    <source>
        <dbReference type="Google" id="ProtNLM"/>
    </source>
</evidence>
<protein>
    <recommendedName>
        <fullName evidence="7">Thioglucosidase</fullName>
    </recommendedName>
</protein>
<dbReference type="Pfam" id="PF00232">
    <property type="entry name" value="Glyco_hydro_1"/>
    <property type="match status" value="1"/>
</dbReference>
<sequence length="172" mass="19344">METQQSVLLILLSVAYLLTCIDGQQAEISRNDFPDHFIFGTSSAAYQYEGATDIDGRKPSIWDTFTEEHPEKIADGSSGKVAQDFYNLYKSDIVDRLKVVGFDSFRLSISWSRVLPYGTIAGGVNHKGVRFYKSLIKTLIDNGIEPIVTIYHWDLPQALHDKYGGFLSPKFV</sequence>
<reference evidence="5" key="1">
    <citation type="submission" date="2023-07" db="EMBL/GenBank/DDBJ databases">
        <title>draft genome sequence of fig (Ficus carica).</title>
        <authorList>
            <person name="Takahashi T."/>
            <person name="Nishimura K."/>
        </authorList>
    </citation>
    <scope>NUCLEOTIDE SEQUENCE</scope>
</reference>
<name>A0AA88EBF5_FICCA</name>
<comment type="similarity">
    <text evidence="1 3">Belongs to the glycosyl hydrolase 1 family.</text>
</comment>
<keyword evidence="4" id="KW-0732">Signal</keyword>
<evidence type="ECO:0000313" key="6">
    <source>
        <dbReference type="Proteomes" id="UP001187192"/>
    </source>
</evidence>
<proteinExistence type="inferred from homology"/>
<comment type="caution">
    <text evidence="5">The sequence shown here is derived from an EMBL/GenBank/DDBJ whole genome shotgun (WGS) entry which is preliminary data.</text>
</comment>
<dbReference type="PROSITE" id="PS00653">
    <property type="entry name" value="GLYCOSYL_HYDROL_F1_2"/>
    <property type="match status" value="1"/>
</dbReference>
<gene>
    <name evidence="5" type="ORF">TIFTF001_053369</name>
</gene>
<evidence type="ECO:0000313" key="5">
    <source>
        <dbReference type="EMBL" id="GMN71250.1"/>
    </source>
</evidence>
<dbReference type="InterPro" id="IPR001360">
    <property type="entry name" value="Glyco_hydro_1"/>
</dbReference>
<dbReference type="GO" id="GO:0005975">
    <property type="term" value="P:carbohydrate metabolic process"/>
    <property type="evidence" value="ECO:0007669"/>
    <property type="project" value="InterPro"/>
</dbReference>
<dbReference type="SUPFAM" id="SSF51445">
    <property type="entry name" value="(Trans)glycosidases"/>
    <property type="match status" value="1"/>
</dbReference>